<dbReference type="EMBL" id="JACGCM010001652">
    <property type="protein sequence ID" value="KAF6152179.1"/>
    <property type="molecule type" value="Genomic_DNA"/>
</dbReference>
<keyword evidence="1" id="KW-0677">Repeat</keyword>
<evidence type="ECO:0000313" key="5">
    <source>
        <dbReference type="Proteomes" id="UP000541444"/>
    </source>
</evidence>
<comment type="caution">
    <text evidence="4">The sequence shown here is derived from an EMBL/GenBank/DDBJ whole genome shotgun (WGS) entry which is preliminary data.</text>
</comment>
<dbReference type="OrthoDB" id="2019763at2759"/>
<protein>
    <recommendedName>
        <fullName evidence="6">Pentatricopeptide repeat-containing protein</fullName>
    </recommendedName>
</protein>
<dbReference type="Gene3D" id="1.25.40.10">
    <property type="entry name" value="Tetratricopeptide repeat domain"/>
    <property type="match status" value="2"/>
</dbReference>
<evidence type="ECO:0008006" key="6">
    <source>
        <dbReference type="Google" id="ProtNLM"/>
    </source>
</evidence>
<feature type="repeat" description="PPR" evidence="2">
    <location>
        <begin position="567"/>
        <end position="601"/>
    </location>
</feature>
<dbReference type="GO" id="GO:0003723">
    <property type="term" value="F:RNA binding"/>
    <property type="evidence" value="ECO:0007669"/>
    <property type="project" value="InterPro"/>
</dbReference>
<dbReference type="Proteomes" id="UP000541444">
    <property type="component" value="Unassembled WGS sequence"/>
</dbReference>
<evidence type="ECO:0000256" key="3">
    <source>
        <dbReference type="SAM" id="Coils"/>
    </source>
</evidence>
<evidence type="ECO:0000313" key="4">
    <source>
        <dbReference type="EMBL" id="KAF6152179.1"/>
    </source>
</evidence>
<gene>
    <name evidence="4" type="ORF">GIB67_019401</name>
</gene>
<dbReference type="InterPro" id="IPR046960">
    <property type="entry name" value="PPR_At4g14850-like_plant"/>
</dbReference>
<feature type="coiled-coil region" evidence="3">
    <location>
        <begin position="402"/>
        <end position="468"/>
    </location>
</feature>
<name>A0A7J7MBE3_9MAGN</name>
<organism evidence="4 5">
    <name type="scientific">Kingdonia uniflora</name>
    <dbReference type="NCBI Taxonomy" id="39325"/>
    <lineage>
        <taxon>Eukaryota</taxon>
        <taxon>Viridiplantae</taxon>
        <taxon>Streptophyta</taxon>
        <taxon>Embryophyta</taxon>
        <taxon>Tracheophyta</taxon>
        <taxon>Spermatophyta</taxon>
        <taxon>Magnoliopsida</taxon>
        <taxon>Ranunculales</taxon>
        <taxon>Circaeasteraceae</taxon>
        <taxon>Kingdonia</taxon>
    </lineage>
</organism>
<keyword evidence="5" id="KW-1185">Reference proteome</keyword>
<sequence length="751" mass="85973">MGRKLELGRSFFDDLLWEVIVEPSAQKEVVRLIAKEEIELEDVRIVGGKLIRTNSRDSYKRLDQSDQQSRREKVTETESRRWLYSSTVKEGFGVASDSFSNVKAEREEYLSRIKPHLRFIVGMKTSPVMEASTSGRLAKSDNVESDRENEVGVVQFLDFLGQLVSYPPNSDLFREFCKSKALIWGRWENFVEHVGRQFRSCIVESGEEHFILLVDLEKEKSDMGLDKSISLEYYGINVHNDLDDGFLCYLSQLEYGLSLPLSNLAKGIMNIIRATRLIKGIYLRMEEVKAELASRMAELEKEAAQEVEISELKEEAGNNLEEVVVQRDRLGRHLLKMGYFKAEVNDIMEVPMLKRRRMTMMRINFCKLRDVCKLCKLEFKDMHLRIKELENELALPAKDIEFRLLQRRCDELNERVAQLKTNLALANLRAKNTETGGCLWKNKGDVRVSIVQGDIVSLSARIRELEENDRIPGPFCKSKDLIGGRWGNFVKHASRQFQSCIVESGEGHFFLLADLEKEKSDRALDESISLEYYDGNVQGDCLQRNDEEPMELLFRTVKKSLDHMQSNHVSWNAVIGGFAQNGYGEEAIEMFHRMQECGIKPNARTLASVLPACARLQSLNRGKQFHGFIMRRCADMESAAKVFLKFLLESVVSLNTKIVGHFEISYVDCILCKEELKIFRDMQLKEEIEVGTYTLGSALAACSDLTALIQGKEIHSYAISRGLSSNTFVCGSLVELYSKYRDVVRARMVFD</sequence>
<keyword evidence="3" id="KW-0175">Coiled coil</keyword>
<dbReference type="NCBIfam" id="TIGR00756">
    <property type="entry name" value="PPR"/>
    <property type="match status" value="1"/>
</dbReference>
<dbReference type="PROSITE" id="PS51375">
    <property type="entry name" value="PPR"/>
    <property type="match status" value="1"/>
</dbReference>
<dbReference type="InterPro" id="IPR011990">
    <property type="entry name" value="TPR-like_helical_dom_sf"/>
</dbReference>
<accession>A0A7J7MBE3</accession>
<dbReference type="InterPro" id="IPR002885">
    <property type="entry name" value="PPR_rpt"/>
</dbReference>
<dbReference type="GO" id="GO:0009451">
    <property type="term" value="P:RNA modification"/>
    <property type="evidence" value="ECO:0007669"/>
    <property type="project" value="InterPro"/>
</dbReference>
<dbReference type="PANTHER" id="PTHR47926">
    <property type="entry name" value="PENTATRICOPEPTIDE REPEAT-CONTAINING PROTEIN"/>
    <property type="match status" value="1"/>
</dbReference>
<evidence type="ECO:0000256" key="2">
    <source>
        <dbReference type="PROSITE-ProRule" id="PRU00708"/>
    </source>
</evidence>
<dbReference type="AlphaFoldDB" id="A0A7J7MBE3"/>
<evidence type="ECO:0000256" key="1">
    <source>
        <dbReference type="ARBA" id="ARBA00022737"/>
    </source>
</evidence>
<reference evidence="4 5" key="1">
    <citation type="journal article" date="2020" name="IScience">
        <title>Genome Sequencing of the Endangered Kingdonia uniflora (Circaeasteraceae, Ranunculales) Reveals Potential Mechanisms of Evolutionary Specialization.</title>
        <authorList>
            <person name="Sun Y."/>
            <person name="Deng T."/>
            <person name="Zhang A."/>
            <person name="Moore M.J."/>
            <person name="Landis J.B."/>
            <person name="Lin N."/>
            <person name="Zhang H."/>
            <person name="Zhang X."/>
            <person name="Huang J."/>
            <person name="Zhang X."/>
            <person name="Sun H."/>
            <person name="Wang H."/>
        </authorList>
    </citation>
    <scope>NUCLEOTIDE SEQUENCE [LARGE SCALE GENOMIC DNA]</scope>
    <source>
        <strain evidence="4">TB1705</strain>
        <tissue evidence="4">Leaf</tissue>
    </source>
</reference>
<dbReference type="Pfam" id="PF13041">
    <property type="entry name" value="PPR_2"/>
    <property type="match status" value="1"/>
</dbReference>
<feature type="coiled-coil region" evidence="3">
    <location>
        <begin position="282"/>
        <end position="309"/>
    </location>
</feature>
<proteinExistence type="predicted"/>